<dbReference type="AlphaFoldDB" id="A0A5B9DRW9"/>
<dbReference type="EMBL" id="CP041690">
    <property type="protein sequence ID" value="QEE21876.1"/>
    <property type="molecule type" value="Genomic_DNA"/>
</dbReference>
<feature type="domain" description="Flagellar hook-length control protein-like C-terminal" evidence="2">
    <location>
        <begin position="338"/>
        <end position="407"/>
    </location>
</feature>
<evidence type="ECO:0000259" key="2">
    <source>
        <dbReference type="Pfam" id="PF02120"/>
    </source>
</evidence>
<name>A0A5B9DRW9_9HYPH</name>
<dbReference type="InterPro" id="IPR021136">
    <property type="entry name" value="Flagellar_hook_control-like_C"/>
</dbReference>
<reference evidence="3 4" key="1">
    <citation type="journal article" date="2015" name="Int. J. Syst. Evol. Microbiol.">
        <title>Youhaiella tibetensis gen. nov., sp. nov., isolated from subsurface sediment.</title>
        <authorList>
            <person name="Wang Y.X."/>
            <person name="Huang F.Q."/>
            <person name="Nogi Y."/>
            <person name="Pang S.J."/>
            <person name="Wang P.K."/>
            <person name="Lv J."/>
        </authorList>
    </citation>
    <scope>NUCLEOTIDE SEQUENCE [LARGE SCALE GENOMIC DNA]</scope>
    <source>
        <strain evidence="4">fig4</strain>
    </source>
</reference>
<evidence type="ECO:0000256" key="1">
    <source>
        <dbReference type="SAM" id="MobiDB-lite"/>
    </source>
</evidence>
<dbReference type="CDD" id="cd17470">
    <property type="entry name" value="T3SS_Flik_C"/>
    <property type="match status" value="1"/>
</dbReference>
<feature type="compositionally biased region" description="Basic and acidic residues" evidence="1">
    <location>
        <begin position="268"/>
        <end position="288"/>
    </location>
</feature>
<accession>A0A5B9DRW9</accession>
<feature type="compositionally biased region" description="Low complexity" evidence="1">
    <location>
        <begin position="39"/>
        <end position="70"/>
    </location>
</feature>
<evidence type="ECO:0000313" key="4">
    <source>
        <dbReference type="Proteomes" id="UP000321062"/>
    </source>
</evidence>
<proteinExistence type="predicted"/>
<gene>
    <name evidence="3" type="ORF">FNA67_17550</name>
</gene>
<dbReference type="Proteomes" id="UP000321062">
    <property type="component" value="Chromosome"/>
</dbReference>
<dbReference type="Pfam" id="PF02120">
    <property type="entry name" value="Flg_hook"/>
    <property type="match status" value="1"/>
</dbReference>
<sequence>MSAIPTISPVPPVAPKPAATPAEPKTKSRNDFADLLNNQPAQDTKAPAADPAQTAAASGDSTAAVDTTAATEDDKNAAKDPGKTLLDDLLDALTKLDAALQGDQPVDPALVDNVNGALSAFANYLGIDISNIDPSSLPTEGGSKAIDPTSLLGQLTQKAGDLSKLLGDTSELAGKLDALTQKLQSNGLSSETLAKLGFALEPEPLPAPELATPALKVPETSTITKTAEASAKPAEIAPAKAPEQAPAPSATEAHRKTEKSPDPGADVAVKKVDDKPKAETHAAAKVDADADPQPAQLPGTSAVAKLEVVGGVRAVQAAYQAAPTQVNVPQLAFDIVRHVQAGNSKFHVRLDPPELGRIDVRMDVDKSGNVTTRLTVEKSETLDLLQRDQRSLEKALAQAGLEGSKTNLEFSLRQNPSSHRDQQGDGGGSPFASGPGTAANDDAAETATVTQYRGTASASGLNLFV</sequence>
<feature type="compositionally biased region" description="Low complexity" evidence="1">
    <location>
        <begin position="227"/>
        <end position="250"/>
    </location>
</feature>
<feature type="region of interest" description="Disordered" evidence="1">
    <location>
        <begin position="224"/>
        <end position="297"/>
    </location>
</feature>
<dbReference type="InterPro" id="IPR038610">
    <property type="entry name" value="FliK-like_C_sf"/>
</dbReference>
<feature type="region of interest" description="Disordered" evidence="1">
    <location>
        <begin position="412"/>
        <end position="443"/>
    </location>
</feature>
<dbReference type="RefSeq" id="WP_147657302.1">
    <property type="nucleotide sequence ID" value="NZ_BMFM01000002.1"/>
</dbReference>
<feature type="region of interest" description="Disordered" evidence="1">
    <location>
        <begin position="1"/>
        <end position="82"/>
    </location>
</feature>
<feature type="compositionally biased region" description="Basic and acidic residues" evidence="1">
    <location>
        <begin position="72"/>
        <end position="82"/>
    </location>
</feature>
<evidence type="ECO:0000313" key="3">
    <source>
        <dbReference type="EMBL" id="QEE21876.1"/>
    </source>
</evidence>
<dbReference type="KEGG" id="yti:FNA67_17550"/>
<protein>
    <recommendedName>
        <fullName evidence="2">Flagellar hook-length control protein-like C-terminal domain-containing protein</fullName>
    </recommendedName>
</protein>
<organism evidence="3 4">
    <name type="scientific">Paradevosia tibetensis</name>
    <dbReference type="NCBI Taxonomy" id="1447062"/>
    <lineage>
        <taxon>Bacteria</taxon>
        <taxon>Pseudomonadati</taxon>
        <taxon>Pseudomonadota</taxon>
        <taxon>Alphaproteobacteria</taxon>
        <taxon>Hyphomicrobiales</taxon>
        <taxon>Devosiaceae</taxon>
        <taxon>Paradevosia</taxon>
    </lineage>
</organism>
<dbReference type="OrthoDB" id="7203912at2"/>
<dbReference type="Gene3D" id="3.30.750.140">
    <property type="match status" value="1"/>
</dbReference>
<keyword evidence="4" id="KW-1185">Reference proteome</keyword>
<feature type="compositionally biased region" description="Basic and acidic residues" evidence="1">
    <location>
        <begin position="252"/>
        <end position="261"/>
    </location>
</feature>